<evidence type="ECO:0000313" key="1">
    <source>
        <dbReference type="EMBL" id="KAJ3011284.1"/>
    </source>
</evidence>
<protein>
    <submittedName>
        <fullName evidence="1">Uncharacterized protein</fullName>
    </submittedName>
</protein>
<reference evidence="1" key="1">
    <citation type="submission" date="2022-08" db="EMBL/GenBank/DDBJ databases">
        <title>Genome Sequence of Pycnoporus sanguineus.</title>
        <authorList>
            <person name="Buettner E."/>
        </authorList>
    </citation>
    <scope>NUCLEOTIDE SEQUENCE</scope>
    <source>
        <strain evidence="1">CG-C14</strain>
    </source>
</reference>
<dbReference type="EMBL" id="JANSHE010000407">
    <property type="protein sequence ID" value="KAJ3011284.1"/>
    <property type="molecule type" value="Genomic_DNA"/>
</dbReference>
<proteinExistence type="predicted"/>
<organism evidence="1 2">
    <name type="scientific">Trametes sanguinea</name>
    <dbReference type="NCBI Taxonomy" id="158606"/>
    <lineage>
        <taxon>Eukaryota</taxon>
        <taxon>Fungi</taxon>
        <taxon>Dikarya</taxon>
        <taxon>Basidiomycota</taxon>
        <taxon>Agaricomycotina</taxon>
        <taxon>Agaricomycetes</taxon>
        <taxon>Polyporales</taxon>
        <taxon>Polyporaceae</taxon>
        <taxon>Trametes</taxon>
    </lineage>
</organism>
<name>A0ACC1Q5I1_9APHY</name>
<sequence length="166" mass="19202">MRDYLSDYQAYLNESLFEVLLEDLLDTYLVTYLTALANGPKLNMPAATERMRQDIDEAYKFFGTYKKMKELEPQMEVLDQVLSMLEASKSLVFLSYWQFAKVHGPCIQFVEALMKARNDLDRSGVSEVMDSIKRKVKEENLTDPPEPTIMKKIVIQGALSRFLVRT</sequence>
<gene>
    <name evidence="1" type="ORF">NUW54_g2224</name>
</gene>
<keyword evidence="2" id="KW-1185">Reference proteome</keyword>
<comment type="caution">
    <text evidence="1">The sequence shown here is derived from an EMBL/GenBank/DDBJ whole genome shotgun (WGS) entry which is preliminary data.</text>
</comment>
<evidence type="ECO:0000313" key="2">
    <source>
        <dbReference type="Proteomes" id="UP001144978"/>
    </source>
</evidence>
<accession>A0ACC1Q5I1</accession>
<dbReference type="Proteomes" id="UP001144978">
    <property type="component" value="Unassembled WGS sequence"/>
</dbReference>